<dbReference type="Proteomes" id="UP000293360">
    <property type="component" value="Unassembled WGS sequence"/>
</dbReference>
<sequence length="140" mass="15761">MTMFLSNHHDFQRSRAHQTHSLNHWTLPSSPSSARKAIESISTTMPQSAHPVPSPSTRDSSKVAHALEVARESLEGSQDPKICNILDTALAQIWAKLQAQPDTYVMTRDEFAVFNFFQHRFVGNELAVAARKRYWDNVGA</sequence>
<name>A0A4Q4TD43_9PEZI</name>
<feature type="region of interest" description="Disordered" evidence="1">
    <location>
        <begin position="42"/>
        <end position="61"/>
    </location>
</feature>
<reference evidence="2 3" key="1">
    <citation type="submission" date="2018-06" db="EMBL/GenBank/DDBJ databases">
        <title>Complete Genomes of Monosporascus.</title>
        <authorList>
            <person name="Robinson A.J."/>
            <person name="Natvig D.O."/>
        </authorList>
    </citation>
    <scope>NUCLEOTIDE SEQUENCE [LARGE SCALE GENOMIC DNA]</scope>
    <source>
        <strain evidence="2 3">CBS 110550</strain>
    </source>
</reference>
<dbReference type="EMBL" id="QJNU01000282">
    <property type="protein sequence ID" value="RYP03093.1"/>
    <property type="molecule type" value="Genomic_DNA"/>
</dbReference>
<comment type="caution">
    <text evidence="2">The sequence shown here is derived from an EMBL/GenBank/DDBJ whole genome shotgun (WGS) entry which is preliminary data.</text>
</comment>
<evidence type="ECO:0000313" key="2">
    <source>
        <dbReference type="EMBL" id="RYP03093.1"/>
    </source>
</evidence>
<dbReference type="AlphaFoldDB" id="A0A4Q4TD43"/>
<proteinExistence type="predicted"/>
<dbReference type="OrthoDB" id="5302289at2759"/>
<gene>
    <name evidence="2" type="ORF">DL764_005376</name>
</gene>
<accession>A0A4Q4TD43</accession>
<organism evidence="2 3">
    <name type="scientific">Monosporascus ibericus</name>
    <dbReference type="NCBI Taxonomy" id="155417"/>
    <lineage>
        <taxon>Eukaryota</taxon>
        <taxon>Fungi</taxon>
        <taxon>Dikarya</taxon>
        <taxon>Ascomycota</taxon>
        <taxon>Pezizomycotina</taxon>
        <taxon>Sordariomycetes</taxon>
        <taxon>Xylariomycetidae</taxon>
        <taxon>Xylariales</taxon>
        <taxon>Xylariales incertae sedis</taxon>
        <taxon>Monosporascus</taxon>
    </lineage>
</organism>
<evidence type="ECO:0000313" key="3">
    <source>
        <dbReference type="Proteomes" id="UP000293360"/>
    </source>
</evidence>
<protein>
    <submittedName>
        <fullName evidence="2">Uncharacterized protein</fullName>
    </submittedName>
</protein>
<evidence type="ECO:0000256" key="1">
    <source>
        <dbReference type="SAM" id="MobiDB-lite"/>
    </source>
</evidence>
<keyword evidence="3" id="KW-1185">Reference proteome</keyword>